<dbReference type="PANTHER" id="PTHR43585">
    <property type="entry name" value="FUMIPYRROLE BIOSYNTHESIS PROTEIN C"/>
    <property type="match status" value="1"/>
</dbReference>
<dbReference type="InterPro" id="IPR011761">
    <property type="entry name" value="ATP-grasp"/>
</dbReference>
<dbReference type="GO" id="GO:0016874">
    <property type="term" value="F:ligase activity"/>
    <property type="evidence" value="ECO:0007669"/>
    <property type="project" value="UniProtKB-KW"/>
</dbReference>
<name>A0A1Q5U195_9GAMM</name>
<dbReference type="Gene3D" id="3.30.1490.20">
    <property type="entry name" value="ATP-grasp fold, A domain"/>
    <property type="match status" value="1"/>
</dbReference>
<keyword evidence="1" id="KW-0436">Ligase</keyword>
<sequence>MYNINILYIGQVRDAQKKIIQLGYDLTLFSKRIDFATSEEFYEHDINTPYINVVLFSNNADAGEYAQVAKVLHMIRKFDAVICFNDHMQDIAIQISNQLCLPYSISKETLDKCFDKGKMRKALSLRDLNQIKFDIVKNDTELKKSLLTFKYPCIIKPTSSSGSKGVVKLASFHECEKYLNGFYSGLYPLIVEEYIQGKEYSVETVSNGGYHAILAITEKEIDLNTFVEIGHTIPAKITKNTFLKIKNNVSKYLKILGVENGPSHTEIKIHNEEVYIIETHTRVAGDNISKLIEIATGFNIYEICVEEALGKRIIECIPEFPVYKMSASIRYLYYNGETPAVITSLCYKNAFLPGIIEINMHKKSGDIIERLAKSKDRIGYVISKSVNSGQAKRTAYEACCRIEMDYI</sequence>
<dbReference type="Proteomes" id="UP000186277">
    <property type="component" value="Unassembled WGS sequence"/>
</dbReference>
<accession>A0A1Q5U195</accession>
<dbReference type="SUPFAM" id="SSF56059">
    <property type="entry name" value="Glutathione synthetase ATP-binding domain-like"/>
    <property type="match status" value="1"/>
</dbReference>
<dbReference type="Pfam" id="PF18603">
    <property type="entry name" value="LAL_C2"/>
    <property type="match status" value="1"/>
</dbReference>
<protein>
    <submittedName>
        <fullName evidence="6">Carbamoyl-phosphate synthase small chain</fullName>
    </submittedName>
</protein>
<evidence type="ECO:0000313" key="7">
    <source>
        <dbReference type="Proteomes" id="UP000186277"/>
    </source>
</evidence>
<dbReference type="InterPro" id="IPR040570">
    <property type="entry name" value="LAL_C2"/>
</dbReference>
<dbReference type="GO" id="GO:0046872">
    <property type="term" value="F:metal ion binding"/>
    <property type="evidence" value="ECO:0007669"/>
    <property type="project" value="InterPro"/>
</dbReference>
<evidence type="ECO:0000256" key="4">
    <source>
        <dbReference type="PROSITE-ProRule" id="PRU00409"/>
    </source>
</evidence>
<dbReference type="PROSITE" id="PS50975">
    <property type="entry name" value="ATP_GRASP"/>
    <property type="match status" value="1"/>
</dbReference>
<dbReference type="Pfam" id="PF13535">
    <property type="entry name" value="ATP-grasp_4"/>
    <property type="match status" value="1"/>
</dbReference>
<comment type="caution">
    <text evidence="6">The sequence shown here is derived from an EMBL/GenBank/DDBJ whole genome shotgun (WGS) entry which is preliminary data.</text>
</comment>
<evidence type="ECO:0000256" key="2">
    <source>
        <dbReference type="ARBA" id="ARBA00022741"/>
    </source>
</evidence>
<dbReference type="PANTHER" id="PTHR43585:SF2">
    <property type="entry name" value="ATP-GRASP ENZYME FSQD"/>
    <property type="match status" value="1"/>
</dbReference>
<dbReference type="GO" id="GO:0005524">
    <property type="term" value="F:ATP binding"/>
    <property type="evidence" value="ECO:0007669"/>
    <property type="project" value="UniProtKB-UniRule"/>
</dbReference>
<dbReference type="Gene3D" id="3.40.50.20">
    <property type="match status" value="1"/>
</dbReference>
<evidence type="ECO:0000256" key="1">
    <source>
        <dbReference type="ARBA" id="ARBA00022598"/>
    </source>
</evidence>
<dbReference type="Gene3D" id="3.30.470.20">
    <property type="entry name" value="ATP-grasp fold, B domain"/>
    <property type="match status" value="1"/>
</dbReference>
<dbReference type="InterPro" id="IPR013815">
    <property type="entry name" value="ATP_grasp_subdomain_1"/>
</dbReference>
<reference evidence="6 7" key="1">
    <citation type="submission" date="2016-09" db="EMBL/GenBank/DDBJ databases">
        <title>Xenorhabdus thuongxuanensis sp. nov. and Xenorhabdus eapokensis sp. nov., isolated from Steinernema species.</title>
        <authorList>
            <person name="Kaempfer P."/>
            <person name="Tobias N.J."/>
            <person name="Phan Ke L."/>
            <person name="Bode H.B."/>
            <person name="Glaeser S.P."/>
        </authorList>
    </citation>
    <scope>NUCLEOTIDE SEQUENCE [LARGE SCALE GENOMIC DNA]</scope>
    <source>
        <strain evidence="6 7">30TX1</strain>
    </source>
</reference>
<keyword evidence="7" id="KW-1185">Reference proteome</keyword>
<dbReference type="OrthoDB" id="24041at2"/>
<evidence type="ECO:0000259" key="5">
    <source>
        <dbReference type="PROSITE" id="PS50975"/>
    </source>
</evidence>
<gene>
    <name evidence="6" type="ORF">Xentx_02191</name>
</gene>
<organism evidence="6 7">
    <name type="scientific">Xenorhabdus thuongxuanensis</name>
    <dbReference type="NCBI Taxonomy" id="1873484"/>
    <lineage>
        <taxon>Bacteria</taxon>
        <taxon>Pseudomonadati</taxon>
        <taxon>Pseudomonadota</taxon>
        <taxon>Gammaproteobacteria</taxon>
        <taxon>Enterobacterales</taxon>
        <taxon>Morganellaceae</taxon>
        <taxon>Xenorhabdus</taxon>
    </lineage>
</organism>
<dbReference type="AlphaFoldDB" id="A0A1Q5U195"/>
<evidence type="ECO:0000256" key="3">
    <source>
        <dbReference type="ARBA" id="ARBA00022840"/>
    </source>
</evidence>
<keyword evidence="3 4" id="KW-0067">ATP-binding</keyword>
<feature type="domain" description="ATP-grasp" evidence="5">
    <location>
        <begin position="120"/>
        <end position="309"/>
    </location>
</feature>
<dbReference type="EMBL" id="MKGR01000014">
    <property type="protein sequence ID" value="OKP06221.1"/>
    <property type="molecule type" value="Genomic_DNA"/>
</dbReference>
<dbReference type="InterPro" id="IPR052032">
    <property type="entry name" value="ATP-dep_AA_Ligase"/>
</dbReference>
<dbReference type="RefSeq" id="WP_074020263.1">
    <property type="nucleotide sequence ID" value="NZ_CAWMWP010000037.1"/>
</dbReference>
<evidence type="ECO:0000313" key="6">
    <source>
        <dbReference type="EMBL" id="OKP06221.1"/>
    </source>
</evidence>
<proteinExistence type="predicted"/>
<keyword evidence="2 4" id="KW-0547">Nucleotide-binding</keyword>